<evidence type="ECO:0000313" key="1">
    <source>
        <dbReference type="EMBL" id="ANE45595.1"/>
    </source>
</evidence>
<reference evidence="1 2" key="1">
    <citation type="submission" date="2015-01" db="EMBL/GenBank/DDBJ databases">
        <title>Paenibacillus swuensis/DY6/whole genome sequencing.</title>
        <authorList>
            <person name="Kim M.K."/>
            <person name="Srinivasan S."/>
            <person name="Lee J.-J."/>
        </authorList>
    </citation>
    <scope>NUCLEOTIDE SEQUENCE [LARGE SCALE GENOMIC DNA]</scope>
    <source>
        <strain evidence="1 2">DY6</strain>
    </source>
</reference>
<dbReference type="PATRIC" id="fig|1178515.4.peg.790"/>
<dbReference type="KEGG" id="pswu:SY83_03975"/>
<evidence type="ECO:0000313" key="2">
    <source>
        <dbReference type="Proteomes" id="UP000076927"/>
    </source>
</evidence>
<accession>A0A172TEV3</accession>
<evidence type="ECO:0008006" key="3">
    <source>
        <dbReference type="Google" id="ProtNLM"/>
    </source>
</evidence>
<dbReference type="Pfam" id="PF13143">
    <property type="entry name" value="DUF3986"/>
    <property type="match status" value="1"/>
</dbReference>
<dbReference type="InterPro" id="IPR025047">
    <property type="entry name" value="DUF3986"/>
</dbReference>
<dbReference type="RefSeq" id="WP_068604455.1">
    <property type="nucleotide sequence ID" value="NZ_CP011388.1"/>
</dbReference>
<dbReference type="AlphaFoldDB" id="A0A172TEV3"/>
<sequence>MEISHWHLGYYKDGNDIEAVGFFEEDSWVVYYDDSNDSGLFKKSQPRHELFGVVIFNVRDYEEAEIKFYDWVENYLLPYRKKR</sequence>
<keyword evidence="2" id="KW-1185">Reference proteome</keyword>
<gene>
    <name evidence="1" type="ORF">SY83_03975</name>
</gene>
<name>A0A172TEV3_9BACL</name>
<organism evidence="1 2">
    <name type="scientific">Paenibacillus swuensis</name>
    <dbReference type="NCBI Taxonomy" id="1178515"/>
    <lineage>
        <taxon>Bacteria</taxon>
        <taxon>Bacillati</taxon>
        <taxon>Bacillota</taxon>
        <taxon>Bacilli</taxon>
        <taxon>Bacillales</taxon>
        <taxon>Paenibacillaceae</taxon>
        <taxon>Paenibacillus</taxon>
    </lineage>
</organism>
<proteinExistence type="predicted"/>
<dbReference type="OrthoDB" id="2620614at2"/>
<dbReference type="Proteomes" id="UP000076927">
    <property type="component" value="Chromosome"/>
</dbReference>
<dbReference type="EMBL" id="CP011388">
    <property type="protein sequence ID" value="ANE45595.1"/>
    <property type="molecule type" value="Genomic_DNA"/>
</dbReference>
<protein>
    <recommendedName>
        <fullName evidence="3">DUF3986 domain-containing protein</fullName>
    </recommendedName>
</protein>